<evidence type="ECO:0000259" key="2">
    <source>
        <dbReference type="Pfam" id="PF03050"/>
    </source>
</evidence>
<feature type="domain" description="DUF6444" evidence="4">
    <location>
        <begin position="29"/>
        <end position="85"/>
    </location>
</feature>
<dbReference type="InterPro" id="IPR004291">
    <property type="entry name" value="Transposase_IS66_central"/>
</dbReference>
<dbReference type="Pfam" id="PF13005">
    <property type="entry name" value="zf-IS66"/>
    <property type="match status" value="1"/>
</dbReference>
<dbReference type="Pfam" id="PF03050">
    <property type="entry name" value="DDE_Tnp_IS66"/>
    <property type="match status" value="1"/>
</dbReference>
<dbReference type="InterPro" id="IPR024474">
    <property type="entry name" value="Znf_dom_IS66"/>
</dbReference>
<evidence type="ECO:0000313" key="6">
    <source>
        <dbReference type="Proteomes" id="UP000553776"/>
    </source>
</evidence>
<dbReference type="PANTHER" id="PTHR33678:SF1">
    <property type="entry name" value="BLL1576 PROTEIN"/>
    <property type="match status" value="1"/>
</dbReference>
<dbReference type="InterPro" id="IPR045618">
    <property type="entry name" value="DUF6444"/>
</dbReference>
<organism evidence="5 6">
    <name type="scientific">Cohnella xylanilytica</name>
    <dbReference type="NCBI Taxonomy" id="557555"/>
    <lineage>
        <taxon>Bacteria</taxon>
        <taxon>Bacillati</taxon>
        <taxon>Bacillota</taxon>
        <taxon>Bacilli</taxon>
        <taxon>Bacillales</taxon>
        <taxon>Paenibacillaceae</taxon>
        <taxon>Cohnella</taxon>
    </lineage>
</organism>
<feature type="domain" description="Transposase IS66 zinc-finger binding" evidence="3">
    <location>
        <begin position="103"/>
        <end position="147"/>
    </location>
</feature>
<feature type="domain" description="Transposase IS66 central" evidence="2">
    <location>
        <begin position="164"/>
        <end position="443"/>
    </location>
</feature>
<dbReference type="Proteomes" id="UP000553776">
    <property type="component" value="Unassembled WGS sequence"/>
</dbReference>
<reference evidence="5 6" key="1">
    <citation type="submission" date="2020-08" db="EMBL/GenBank/DDBJ databases">
        <title>Cohnella phylogeny.</title>
        <authorList>
            <person name="Dunlap C."/>
        </authorList>
    </citation>
    <scope>NUCLEOTIDE SEQUENCE [LARGE SCALE GENOMIC DNA]</scope>
    <source>
        <strain evidence="5 6">DSM 25239</strain>
    </source>
</reference>
<comment type="caution">
    <text evidence="5">The sequence shown here is derived from an EMBL/GenBank/DDBJ whole genome shotgun (WGS) entry which is preliminary data.</text>
</comment>
<feature type="region of interest" description="Disordered" evidence="1">
    <location>
        <begin position="44"/>
        <end position="86"/>
    </location>
</feature>
<evidence type="ECO:0000259" key="4">
    <source>
        <dbReference type="Pfam" id="PF20042"/>
    </source>
</evidence>
<protein>
    <submittedName>
        <fullName evidence="5">IS66 family transposase</fullName>
    </submittedName>
</protein>
<dbReference type="EMBL" id="JACJVR010000037">
    <property type="protein sequence ID" value="MBB6691745.1"/>
    <property type="molecule type" value="Genomic_DNA"/>
</dbReference>
<dbReference type="PANTHER" id="PTHR33678">
    <property type="entry name" value="BLL1576 PROTEIN"/>
    <property type="match status" value="1"/>
</dbReference>
<gene>
    <name evidence="5" type="ORF">H7B90_10070</name>
</gene>
<keyword evidence="6" id="KW-1185">Reference proteome</keyword>
<dbReference type="InterPro" id="IPR052344">
    <property type="entry name" value="Transposase-related"/>
</dbReference>
<evidence type="ECO:0000313" key="5">
    <source>
        <dbReference type="EMBL" id="MBB6691745.1"/>
    </source>
</evidence>
<evidence type="ECO:0000259" key="3">
    <source>
        <dbReference type="Pfam" id="PF13005"/>
    </source>
</evidence>
<dbReference type="Pfam" id="PF20042">
    <property type="entry name" value="DUF6444"/>
    <property type="match status" value="1"/>
</dbReference>
<dbReference type="RefSeq" id="WP_185135740.1">
    <property type="nucleotide sequence ID" value="NZ_BORM01000106.1"/>
</dbReference>
<evidence type="ECO:0000256" key="1">
    <source>
        <dbReference type="SAM" id="MobiDB-lite"/>
    </source>
</evidence>
<feature type="compositionally biased region" description="Low complexity" evidence="1">
    <location>
        <begin position="48"/>
        <end position="60"/>
    </location>
</feature>
<name>A0A841TUB5_9BACL</name>
<dbReference type="AlphaFoldDB" id="A0A841TUB5"/>
<proteinExistence type="predicted"/>
<accession>A0A841TUB5</accession>
<dbReference type="NCBIfam" id="NF033517">
    <property type="entry name" value="transpos_IS66"/>
    <property type="match status" value="1"/>
</dbReference>
<sequence length="478" mass="53709">MRLTPEQVMTICKGDKEIASVVQFLLNQQADRIEQLERRVHELERQLKSNSSNSSKPPSSDGLRKPTNLRTSGGKKGAPKGHRGTTLCQAEQPDEVVVIPLDSCPCCQGSLTDAERKTVEKRQVFDLPPPRLFITEFQAEKAYCSHCRCMQSASFPEQVKAPAQYGDGWVAWTVYLHAYQLLPLDRISRLFSDLTGHGPSEATLLTLLEKSSDALQPTEKILIDRLLEKSVVHADETGCRVGGKTGWMHVISDEKYTLLRFHAQRGSKAMDAHGFLPRYAGTVVHDCMQGYFKDHYSFDHALCNVHLLRECKGIAEHDGHVWAKQMSELLKESWRLASESRQANTSVRAEVIFNILARYDAILETGQQEWSKDQVREKTGTRGRKIKSKAGNLGERLLKHKAAILSFLWRAETPFDNNQAERDLRMVKVKQKISGAFRTEAGAFIFARLRSVVSTLLKQGLSVLPSLSLALRGHPILP</sequence>